<dbReference type="Pfam" id="PF06653">
    <property type="entry name" value="Claudin_3"/>
    <property type="match status" value="1"/>
</dbReference>
<organism evidence="2">
    <name type="scientific">Caenorhabditis remanei</name>
    <name type="common">Caenorhabditis vulgaris</name>
    <dbReference type="NCBI Taxonomy" id="31234"/>
    <lineage>
        <taxon>Eukaryota</taxon>
        <taxon>Metazoa</taxon>
        <taxon>Ecdysozoa</taxon>
        <taxon>Nematoda</taxon>
        <taxon>Chromadorea</taxon>
        <taxon>Rhabditida</taxon>
        <taxon>Rhabditina</taxon>
        <taxon>Rhabditomorpha</taxon>
        <taxon>Rhabditoidea</taxon>
        <taxon>Rhabditidae</taxon>
        <taxon>Peloderinae</taxon>
        <taxon>Caenorhabditis</taxon>
    </lineage>
</organism>
<accession>E3N7B8</accession>
<dbReference type="HOGENOM" id="CLU_1416364_0_0_1"/>
<dbReference type="Proteomes" id="UP000008281">
    <property type="component" value="Unassembled WGS sequence"/>
</dbReference>
<proteinExistence type="predicted"/>
<sequence length="192" mass="22448">MSQFYASIFLPILTCFFLFRRRNNDVETSEPLTVRGSLDWNTVIIFAFLMVGFLSNFLSLIIPDWMFQTVESPDQTDSEPYFPIAASCFVYISIAFSIPLLILFFLLIRKTREIDYCLALRKYYLVFSSVVFIEFVLILISIFLFTTEIKNFKGGSGYFWLGWSYLSLISACSYFIAFFLLVTFSFVYCKNF</sequence>
<reference evidence="1" key="1">
    <citation type="submission" date="2007-07" db="EMBL/GenBank/DDBJ databases">
        <title>PCAP assembly of the Caenorhabditis remanei genome.</title>
        <authorList>
            <consortium name="The Caenorhabditis remanei Sequencing Consortium"/>
            <person name="Wilson R.K."/>
        </authorList>
    </citation>
    <scope>NUCLEOTIDE SEQUENCE [LARGE SCALE GENOMIC DNA]</scope>
    <source>
        <strain evidence="1">PB4641</strain>
    </source>
</reference>
<evidence type="ECO:0000313" key="2">
    <source>
        <dbReference type="Proteomes" id="UP000008281"/>
    </source>
</evidence>
<protein>
    <submittedName>
        <fullName evidence="1">Uncharacterized protein</fullName>
    </submittedName>
</protein>
<dbReference type="EMBL" id="DS268547">
    <property type="protein sequence ID" value="EFO88508.1"/>
    <property type="molecule type" value="Genomic_DNA"/>
</dbReference>
<dbReference type="AlphaFoldDB" id="E3N7B8"/>
<keyword evidence="2" id="KW-1185">Reference proteome</keyword>
<dbReference type="PANTHER" id="PTHR34151:SF1">
    <property type="entry name" value="CASP-LIKE PROTEIN-RELATED"/>
    <property type="match status" value="1"/>
</dbReference>
<dbReference type="InterPro" id="IPR009545">
    <property type="entry name" value="Claudin-like"/>
</dbReference>
<dbReference type="PANTHER" id="PTHR34151">
    <property type="entry name" value="PROTEIN CBG24195"/>
    <property type="match status" value="1"/>
</dbReference>
<gene>
    <name evidence="1" type="ORF">CRE_13053</name>
</gene>
<evidence type="ECO:0000313" key="1">
    <source>
        <dbReference type="EMBL" id="EFO88508.1"/>
    </source>
</evidence>
<name>E3N7B8_CAERE</name>